<protein>
    <recommendedName>
        <fullName evidence="8">Probable cytosol aminopeptidase</fullName>
        <ecNumber evidence="8">3.4.11.1</ecNumber>
    </recommendedName>
    <alternativeName>
        <fullName evidence="8">Leucine aminopeptidase</fullName>
        <shortName evidence="8">LAP</shortName>
        <ecNumber evidence="8">3.4.11.10</ecNumber>
    </alternativeName>
    <alternativeName>
        <fullName evidence="8">Leucyl aminopeptidase</fullName>
    </alternativeName>
</protein>
<comment type="function">
    <text evidence="8">Presumably involved in the processing and regular turnover of intracellular proteins. Catalyzes the removal of unsubstituted N-terminal amino acids from various peptides.</text>
</comment>
<keyword evidence="4 8" id="KW-0031">Aminopeptidase</keyword>
<keyword evidence="8" id="KW-0963">Cytoplasm</keyword>
<feature type="binding site" evidence="8">
    <location>
        <position position="346"/>
    </location>
    <ligand>
        <name>Mn(2+)</name>
        <dbReference type="ChEBI" id="CHEBI:29035"/>
        <label>2</label>
    </ligand>
</feature>
<evidence type="ECO:0000313" key="10">
    <source>
        <dbReference type="EMBL" id="AHA27673.1"/>
    </source>
</evidence>
<evidence type="ECO:0000256" key="6">
    <source>
        <dbReference type="ARBA" id="ARBA00022801"/>
    </source>
</evidence>
<dbReference type="HAMAP" id="MF_00181">
    <property type="entry name" value="Cytosol_peptidase_M17"/>
    <property type="match status" value="1"/>
</dbReference>
<keyword evidence="11" id="KW-1185">Reference proteome</keyword>
<dbReference type="InterPro" id="IPR023042">
    <property type="entry name" value="Peptidase_M17_leu_NH2_pept"/>
</dbReference>
<dbReference type="GO" id="GO:0030145">
    <property type="term" value="F:manganese ion binding"/>
    <property type="evidence" value="ECO:0007669"/>
    <property type="project" value="UniProtKB-UniRule"/>
</dbReference>
<dbReference type="InterPro" id="IPR011356">
    <property type="entry name" value="Leucine_aapep/pepB"/>
</dbReference>
<dbReference type="AlphaFoldDB" id="U6B4X9"/>
<comment type="catalytic activity">
    <reaction evidence="1 8">
        <text>Release of an N-terminal amino acid, Xaa-|-Yaa-, in which Xaa is preferably Leu, but may be other amino acids including Pro although not Arg or Lys, and Yaa may be Pro. Amino acid amides and methyl esters are also readily hydrolyzed, but rates on arylamides are exceedingly low.</text>
        <dbReference type="EC" id="3.4.11.1"/>
    </reaction>
</comment>
<dbReference type="NCBIfam" id="NF002077">
    <property type="entry name" value="PRK00913.2-4"/>
    <property type="match status" value="1"/>
</dbReference>
<dbReference type="SUPFAM" id="SSF52949">
    <property type="entry name" value="Macro domain-like"/>
    <property type="match status" value="1"/>
</dbReference>
<keyword evidence="6 8" id="KW-0378">Hydrolase</keyword>
<feature type="active site" evidence="8">
    <location>
        <position position="348"/>
    </location>
</feature>
<dbReference type="PROSITE" id="PS00631">
    <property type="entry name" value="CYTOSOL_AP"/>
    <property type="match status" value="1"/>
</dbReference>
<evidence type="ECO:0000259" key="9">
    <source>
        <dbReference type="PROSITE" id="PS00631"/>
    </source>
</evidence>
<dbReference type="GO" id="GO:0006508">
    <property type="term" value="P:proteolysis"/>
    <property type="evidence" value="ECO:0007669"/>
    <property type="project" value="UniProtKB-KW"/>
</dbReference>
<dbReference type="Gene3D" id="3.40.220.10">
    <property type="entry name" value="Leucine Aminopeptidase, subunit E, domain 1"/>
    <property type="match status" value="1"/>
</dbReference>
<evidence type="ECO:0000256" key="8">
    <source>
        <dbReference type="HAMAP-Rule" id="MF_00181"/>
    </source>
</evidence>
<keyword evidence="5 8" id="KW-0645">Protease</keyword>
<dbReference type="Pfam" id="PF00883">
    <property type="entry name" value="Peptidase_M17"/>
    <property type="match status" value="1"/>
</dbReference>
<dbReference type="STRING" id="1261131.lam_302"/>
<feature type="binding site" evidence="8">
    <location>
        <position position="346"/>
    </location>
    <ligand>
        <name>Mn(2+)</name>
        <dbReference type="ChEBI" id="CHEBI:29035"/>
        <label>1</label>
    </ligand>
</feature>
<comment type="cofactor">
    <cofactor evidence="8">
        <name>Mn(2+)</name>
        <dbReference type="ChEBI" id="CHEBI:29035"/>
    </cofactor>
    <text evidence="8">Binds 2 manganese ions per subunit.</text>
</comment>
<dbReference type="GO" id="GO:0005737">
    <property type="term" value="C:cytoplasm"/>
    <property type="evidence" value="ECO:0007669"/>
    <property type="project" value="UniProtKB-SubCell"/>
</dbReference>
<name>U6B4X9_9HYPH</name>
<dbReference type="Proteomes" id="UP000017862">
    <property type="component" value="Chromosome"/>
</dbReference>
<feature type="binding site" evidence="8">
    <location>
        <position position="285"/>
    </location>
    <ligand>
        <name>Mn(2+)</name>
        <dbReference type="ChEBI" id="CHEBI:29035"/>
        <label>2</label>
    </ligand>
</feature>
<dbReference type="InterPro" id="IPR008283">
    <property type="entry name" value="Peptidase_M17_N"/>
</dbReference>
<dbReference type="GO" id="GO:0070006">
    <property type="term" value="F:metalloaminopeptidase activity"/>
    <property type="evidence" value="ECO:0007669"/>
    <property type="project" value="InterPro"/>
</dbReference>
<dbReference type="PATRIC" id="fig|1261131.3.peg.290"/>
<dbReference type="InterPro" id="IPR043472">
    <property type="entry name" value="Macro_dom-like"/>
</dbReference>
<keyword evidence="7 8" id="KW-0464">Manganese</keyword>
<feature type="binding site" evidence="8">
    <location>
        <position position="262"/>
    </location>
    <ligand>
        <name>Mn(2+)</name>
        <dbReference type="ChEBI" id="CHEBI:29035"/>
        <label>2</label>
    </ligand>
</feature>
<feature type="domain" description="Cytosol aminopeptidase" evidence="9">
    <location>
        <begin position="342"/>
        <end position="349"/>
    </location>
</feature>
<dbReference type="PRINTS" id="PR00481">
    <property type="entry name" value="LAMNOPPTDASE"/>
</dbReference>
<feature type="active site" evidence="8">
    <location>
        <position position="274"/>
    </location>
</feature>
<gene>
    <name evidence="10" type="primary">pepB</name>
    <name evidence="8" type="synonym">pepA</name>
    <name evidence="10" type="ORF">lam_302</name>
</gene>
<dbReference type="SUPFAM" id="SSF53187">
    <property type="entry name" value="Zn-dependent exopeptidases"/>
    <property type="match status" value="1"/>
</dbReference>
<dbReference type="CDD" id="cd00433">
    <property type="entry name" value="Peptidase_M17"/>
    <property type="match status" value="1"/>
</dbReference>
<evidence type="ECO:0000256" key="7">
    <source>
        <dbReference type="ARBA" id="ARBA00023211"/>
    </source>
</evidence>
<evidence type="ECO:0000256" key="2">
    <source>
        <dbReference type="ARBA" id="ARBA00000967"/>
    </source>
</evidence>
<evidence type="ECO:0000256" key="3">
    <source>
        <dbReference type="ARBA" id="ARBA00009528"/>
    </source>
</evidence>
<dbReference type="EMBL" id="CP006604">
    <property type="protein sequence ID" value="AHA27673.1"/>
    <property type="molecule type" value="Genomic_DNA"/>
</dbReference>
<feature type="binding site" evidence="8">
    <location>
        <position position="344"/>
    </location>
    <ligand>
        <name>Mn(2+)</name>
        <dbReference type="ChEBI" id="CHEBI:29035"/>
        <label>1</label>
    </ligand>
</feature>
<dbReference type="eggNOG" id="COG0260">
    <property type="taxonomic scope" value="Bacteria"/>
</dbReference>
<comment type="catalytic activity">
    <reaction evidence="2 8">
        <text>Release of an N-terminal amino acid, preferentially leucine, but not glutamic or aspartic acids.</text>
        <dbReference type="EC" id="3.4.11.10"/>
    </reaction>
</comment>
<dbReference type="Gene3D" id="3.40.630.10">
    <property type="entry name" value="Zn peptidases"/>
    <property type="match status" value="1"/>
</dbReference>
<dbReference type="EC" id="3.4.11.1" evidence="8"/>
<accession>U6B4X9</accession>
<sequence length="496" mass="53869">MEVKLAFTDIPSTESGGLAILLKTNSSDAAGLSYSNFRTVVKRAATVKNFTGEYRSSLNILTPEDCSRDRLVVLGIGDPDGDKDFSWLKEGGNAVSLLEEEKNVEIFVDLPMYSITEKQIRDFALGFMLKAYSFDKYKTTKKKSDSSVKRTGITSVTIITKIANRTKHILQDINAIVNGVNLTRDLVNEPSNVLGTDEFCDKAKQLSSLGVEVDILDKKAMEALGMNALLAVSQGSVRPPYLVIMKWNGGKESDLPLAFVGKGVVFDSGGISIKPSNSMQEMKGDMAGAAAVTGFFRVLAERKAKVNAIGILALVENMPDGSAQRPGDIVKSMSGQTVEVVNTDAEGRLIIADALWYCNDRYKPCVMIDLATLTGAIVVSLGNVYAGLFSNDDALSEQLLSAGLSTGEILWRMPMGKSYDKLIESKFADMKNVGERGAGSITAAQFLARFVQETTWAHIDIAGTATRDKSDDINQSWASGFGVRLLDEFVRSFYEK</sequence>
<dbReference type="NCBIfam" id="NF002075">
    <property type="entry name" value="PRK00913.2-2"/>
    <property type="match status" value="1"/>
</dbReference>
<comment type="similarity">
    <text evidence="3 8">Belongs to the peptidase M17 family.</text>
</comment>
<dbReference type="RefSeq" id="WP_007556930.1">
    <property type="nucleotide sequence ID" value="NC_022793.1"/>
</dbReference>
<feature type="binding site" evidence="8">
    <location>
        <position position="267"/>
    </location>
    <ligand>
        <name>Mn(2+)</name>
        <dbReference type="ChEBI" id="CHEBI:29035"/>
        <label>1</label>
    </ligand>
</feature>
<dbReference type="KEGG" id="lar:lam_302"/>
<evidence type="ECO:0000256" key="1">
    <source>
        <dbReference type="ARBA" id="ARBA00000135"/>
    </source>
</evidence>
<comment type="subcellular location">
    <subcellularLocation>
        <location evidence="8">Cytoplasm</location>
    </subcellularLocation>
</comment>
<evidence type="ECO:0000256" key="4">
    <source>
        <dbReference type="ARBA" id="ARBA00022438"/>
    </source>
</evidence>
<dbReference type="Pfam" id="PF02789">
    <property type="entry name" value="Peptidase_M17_N"/>
    <property type="match status" value="1"/>
</dbReference>
<reference evidence="10 11" key="1">
    <citation type="journal article" date="2014" name="Mol. Plant Microbe Interact.">
        <title>The complete genome sequence of Candidatus Liberibacter americanus, associated with citrus Huanglongbing.</title>
        <authorList>
            <person name="Wulff N.A."/>
            <person name="Zhang S."/>
            <person name="Setubal J.C."/>
            <person name="Almeida N.F."/>
            <person name="Martins E.C."/>
            <person name="Harakava R."/>
            <person name="Kumar D."/>
            <person name="Rangel L.T."/>
            <person name="Foissac X."/>
            <person name="Bove J."/>
            <person name="Gabriel D.W."/>
        </authorList>
    </citation>
    <scope>NUCLEOTIDE SEQUENCE [LARGE SCALE GENOMIC DNA]</scope>
    <source>
        <strain evidence="10 11">Sao Paulo</strain>
    </source>
</reference>
<keyword evidence="8" id="KW-0479">Metal-binding</keyword>
<evidence type="ECO:0000313" key="11">
    <source>
        <dbReference type="Proteomes" id="UP000017862"/>
    </source>
</evidence>
<dbReference type="EC" id="3.4.11.10" evidence="8"/>
<dbReference type="PANTHER" id="PTHR11963:SF23">
    <property type="entry name" value="CYTOSOL AMINOPEPTIDASE"/>
    <property type="match status" value="1"/>
</dbReference>
<organism evidence="10 11">
    <name type="scientific">Candidatus Liberibacter americanus str. Sao Paulo</name>
    <dbReference type="NCBI Taxonomy" id="1261131"/>
    <lineage>
        <taxon>Bacteria</taxon>
        <taxon>Pseudomonadati</taxon>
        <taxon>Pseudomonadota</taxon>
        <taxon>Alphaproteobacteria</taxon>
        <taxon>Hyphomicrobiales</taxon>
        <taxon>Rhizobiaceae</taxon>
        <taxon>Liberibacter</taxon>
    </lineage>
</organism>
<feature type="binding site" evidence="8">
    <location>
        <position position="267"/>
    </location>
    <ligand>
        <name>Mn(2+)</name>
        <dbReference type="ChEBI" id="CHEBI:29035"/>
        <label>2</label>
    </ligand>
</feature>
<dbReference type="InterPro" id="IPR000819">
    <property type="entry name" value="Peptidase_M17_C"/>
</dbReference>
<dbReference type="NCBIfam" id="NF002074">
    <property type="entry name" value="PRK00913.1-4"/>
    <property type="match status" value="1"/>
</dbReference>
<evidence type="ECO:0000256" key="5">
    <source>
        <dbReference type="ARBA" id="ARBA00022670"/>
    </source>
</evidence>
<dbReference type="PANTHER" id="PTHR11963">
    <property type="entry name" value="LEUCINE AMINOPEPTIDASE-RELATED"/>
    <property type="match status" value="1"/>
</dbReference>
<dbReference type="HOGENOM" id="CLU_013734_6_0_5"/>
<proteinExistence type="inferred from homology"/>